<name>A0A1E3X6I4_9BACT</name>
<proteinExistence type="predicted"/>
<protein>
    <submittedName>
        <fullName evidence="1">PglZ domain protein</fullName>
    </submittedName>
</protein>
<evidence type="ECO:0000313" key="2">
    <source>
        <dbReference type="Proteomes" id="UP000094056"/>
    </source>
</evidence>
<dbReference type="Proteomes" id="UP000094056">
    <property type="component" value="Unassembled WGS sequence"/>
</dbReference>
<evidence type="ECO:0000313" key="1">
    <source>
        <dbReference type="EMBL" id="ODS31205.1"/>
    </source>
</evidence>
<comment type="caution">
    <text evidence="1">The sequence shown here is derived from an EMBL/GenBank/DDBJ whole genome shotgun (WGS) entry which is preliminary data.</text>
</comment>
<sequence>MWRKRSDISDEYIKSANKVQSTYRISAESFDTSAIIEGETFAAIEEKLIECCLNEEIKDLSQIQEVVIKRKSLFWASKMAEYSLIWLIIGYCVNLRLHIKMALKDIKRQTLSLSDIVKYYIGANNSGWYLVDKFYRLMELKYADFDIGNTFDDKLERFIIKSREEYSKFLSIQVDYALSSMQSGKMLAIDTIMRQKNIFRNKVLPVLREKGKCAYFMVDSLRYEMGEELFHSVEECEKKEIFCALTNLPTTTPFGMLALSLSSDESIYIQTTGKKLGLKAGDIKVSNRNERIKYISHNSQFYTDTFKLEEVIKPRKAVREKVKKADLLIITSQEIDSLCESGQGLLARQVMNNIFLQMKRAIYHLAELGVESFVVTADHGFLLGSEMGKDSKVDVPKGKTFDLHKRVWIGIGGDNPQNTIRFKASDFGYKSDLDFVFPRTLAVFKTPGGDNEYFHGGISLQEMVVPVVDIKMKPSPKKKYPAKEEYYITLSKDTITNRIFTVTIMYKVEKLLIPEVLDNRKMVRVKIFENKEEIGRAETSEYGFEEATKEIVLEQNKKNVVTIILNDDIMEGSVTICLIDSITELELAKVDDIPLKITI</sequence>
<gene>
    <name evidence="1" type="ORF">SCARUB_03676</name>
</gene>
<dbReference type="EMBL" id="MAYW01000135">
    <property type="protein sequence ID" value="ODS31205.1"/>
    <property type="molecule type" value="Genomic_DNA"/>
</dbReference>
<accession>A0A1E3X6I4</accession>
<reference evidence="1 2" key="1">
    <citation type="submission" date="2016-07" db="EMBL/GenBank/DDBJ databases">
        <title>Draft genome of Scalindua rubra, obtained from a brine-seawater interface in the Red Sea, sheds light on salt adaptation in anammox bacteria.</title>
        <authorList>
            <person name="Speth D.R."/>
            <person name="Lagkouvardos I."/>
            <person name="Wang Y."/>
            <person name="Qian P.-Y."/>
            <person name="Dutilh B.E."/>
            <person name="Jetten M.S."/>
        </authorList>
    </citation>
    <scope>NUCLEOTIDE SEQUENCE [LARGE SCALE GENOMIC DNA]</scope>
    <source>
        <strain evidence="1">BSI-1</strain>
    </source>
</reference>
<dbReference type="AlphaFoldDB" id="A0A1E3X6I4"/>
<organism evidence="1 2">
    <name type="scientific">Candidatus Scalindua rubra</name>
    <dbReference type="NCBI Taxonomy" id="1872076"/>
    <lineage>
        <taxon>Bacteria</taxon>
        <taxon>Pseudomonadati</taxon>
        <taxon>Planctomycetota</taxon>
        <taxon>Candidatus Brocadiia</taxon>
        <taxon>Candidatus Brocadiales</taxon>
        <taxon>Candidatus Scalinduaceae</taxon>
        <taxon>Candidatus Scalindua</taxon>
    </lineage>
</organism>
<dbReference type="Pfam" id="PF08665">
    <property type="entry name" value="PglZ"/>
    <property type="match status" value="1"/>
</dbReference>